<dbReference type="Gene3D" id="3.40.50.720">
    <property type="entry name" value="NAD(P)-binding Rossmann-like Domain"/>
    <property type="match status" value="1"/>
</dbReference>
<protein>
    <submittedName>
        <fullName evidence="2">NAD-dependent epimerase</fullName>
    </submittedName>
</protein>
<dbReference type="PANTHER" id="PTHR43245">
    <property type="entry name" value="BIFUNCTIONAL POLYMYXIN RESISTANCE PROTEIN ARNA"/>
    <property type="match status" value="1"/>
</dbReference>
<dbReference type="Proteomes" id="UP000236286">
    <property type="component" value="Unassembled WGS sequence"/>
</dbReference>
<organism evidence="2 3">
    <name type="scientific">Methylocella silvestris</name>
    <dbReference type="NCBI Taxonomy" id="199596"/>
    <lineage>
        <taxon>Bacteria</taxon>
        <taxon>Pseudomonadati</taxon>
        <taxon>Pseudomonadota</taxon>
        <taxon>Alphaproteobacteria</taxon>
        <taxon>Hyphomicrobiales</taxon>
        <taxon>Beijerinckiaceae</taxon>
        <taxon>Methylocella</taxon>
    </lineage>
</organism>
<dbReference type="InterPro" id="IPR001509">
    <property type="entry name" value="Epimerase_deHydtase"/>
</dbReference>
<accession>A0A2J7TFV3</accession>
<dbReference type="AlphaFoldDB" id="A0A2J7TFV3"/>
<feature type="domain" description="NAD-dependent epimerase/dehydratase" evidence="1">
    <location>
        <begin position="5"/>
        <end position="236"/>
    </location>
</feature>
<dbReference type="InterPro" id="IPR050177">
    <property type="entry name" value="Lipid_A_modif_metabolic_enz"/>
</dbReference>
<evidence type="ECO:0000313" key="2">
    <source>
        <dbReference type="EMBL" id="PNG25654.1"/>
    </source>
</evidence>
<dbReference type="PANTHER" id="PTHR43245:SF13">
    <property type="entry name" value="UDP-D-APIOSE_UDP-D-XYLOSE SYNTHASE 2"/>
    <property type="match status" value="1"/>
</dbReference>
<dbReference type="InterPro" id="IPR036291">
    <property type="entry name" value="NAD(P)-bd_dom_sf"/>
</dbReference>
<dbReference type="SUPFAM" id="SSF51735">
    <property type="entry name" value="NAD(P)-binding Rossmann-fold domains"/>
    <property type="match status" value="1"/>
</dbReference>
<evidence type="ECO:0000313" key="3">
    <source>
        <dbReference type="Proteomes" id="UP000236286"/>
    </source>
</evidence>
<comment type="caution">
    <text evidence="2">The sequence shown here is derived from an EMBL/GenBank/DDBJ whole genome shotgun (WGS) entry which is preliminary data.</text>
</comment>
<evidence type="ECO:0000259" key="1">
    <source>
        <dbReference type="Pfam" id="PF01370"/>
    </source>
</evidence>
<dbReference type="OrthoDB" id="9811425at2"/>
<dbReference type="EMBL" id="PDZR01000013">
    <property type="protein sequence ID" value="PNG25654.1"/>
    <property type="molecule type" value="Genomic_DNA"/>
</dbReference>
<reference evidence="2 3" key="1">
    <citation type="submission" date="2017-10" db="EMBL/GenBank/DDBJ databases">
        <title>Genome announcement of Methylocella silvestris TVC from permafrost.</title>
        <authorList>
            <person name="Wang J."/>
            <person name="Geng K."/>
            <person name="Ul-Haque F."/>
            <person name="Crombie A.T."/>
            <person name="Street L.E."/>
            <person name="Wookey P.A."/>
            <person name="Murrell J.C."/>
            <person name="Pratscher J."/>
        </authorList>
    </citation>
    <scope>NUCLEOTIDE SEQUENCE [LARGE SCALE GENOMIC DNA]</scope>
    <source>
        <strain evidence="2 3">TVC</strain>
    </source>
</reference>
<dbReference type="PRINTS" id="PR01713">
    <property type="entry name" value="NUCEPIMERASE"/>
</dbReference>
<dbReference type="Pfam" id="PF01370">
    <property type="entry name" value="Epimerase"/>
    <property type="match status" value="1"/>
</dbReference>
<sequence length="308" mass="32374">MMGKALVTGASGFLGRALVPVLLASGAGVIAAGRGQSPFAAHPRLTWRRIDLADPAAPLREITSGVDCIYHLAWSTVPSEASLSPAEDARANIVGSLRLIESIAPGAAPRFIFASSGGAIYGRLRQAPASEDHPLNPISAYGLSKRTVEAYLDLFADTVGLRPASLRIGNLFGPGQNSARLFGAVTQFSKAALTGAPIILFGDGSTVRDYVYIDDAVDALIRAARTEDSSRTLNIGSGEGRSLNDIIACLESQLGRPVKVERRPARPFDTPLSILDPSRARREIGWSARVSFEEGVARTLISLAGGAA</sequence>
<dbReference type="RefSeq" id="WP_102844005.1">
    <property type="nucleotide sequence ID" value="NZ_PDZR01000013.1"/>
</dbReference>
<proteinExistence type="predicted"/>
<gene>
    <name evidence="2" type="ORF">CR492_12050</name>
</gene>
<name>A0A2J7TFV3_METSI</name>